<dbReference type="Proteomes" id="UP000596742">
    <property type="component" value="Unassembled WGS sequence"/>
</dbReference>
<dbReference type="AlphaFoldDB" id="A0A8B6DTG1"/>
<evidence type="ECO:0000259" key="1">
    <source>
        <dbReference type="PROSITE" id="PS51335"/>
    </source>
</evidence>
<evidence type="ECO:0000313" key="2">
    <source>
        <dbReference type="EMBL" id="VDI24044.1"/>
    </source>
</evidence>
<proteinExistence type="predicted"/>
<dbReference type="PANTHER" id="PTHR12771:SF51">
    <property type="entry name" value="LD01482P"/>
    <property type="match status" value="1"/>
</dbReference>
<keyword evidence="3" id="KW-1185">Reference proteome</keyword>
<dbReference type="Pfam" id="PF04727">
    <property type="entry name" value="ELMO_CED12"/>
    <property type="match status" value="1"/>
</dbReference>
<reference evidence="2" key="1">
    <citation type="submission" date="2018-11" db="EMBL/GenBank/DDBJ databases">
        <authorList>
            <person name="Alioto T."/>
            <person name="Alioto T."/>
        </authorList>
    </citation>
    <scope>NUCLEOTIDE SEQUENCE</scope>
</reference>
<dbReference type="InterPro" id="IPR006816">
    <property type="entry name" value="ELMO_dom"/>
</dbReference>
<accession>A0A8B6DTG1</accession>
<dbReference type="PANTHER" id="PTHR12771">
    <property type="entry name" value="ENGULFMENT AND CELL MOTILITY"/>
    <property type="match status" value="1"/>
</dbReference>
<dbReference type="EMBL" id="UYJE01004002">
    <property type="protein sequence ID" value="VDI24044.1"/>
    <property type="molecule type" value="Genomic_DNA"/>
</dbReference>
<protein>
    <recommendedName>
        <fullName evidence="1">ELMO domain-containing protein</fullName>
    </recommendedName>
</protein>
<sequence length="305" mass="36196">MWKGYLHQTWVSFYFSVLWPMWKWILRKWTGKCELLRITSENPKGAKRTKAIERSLKHSNIAILKQLSKDEIIDVIPASEEVMKIKDVIAEIHPQFAYCFQVCLCQICGYKRLFAEVEEMRKTQYSSENPDHEEKLMQLWGFLMPDIKLETRLSKQWTDIGFQGEDPKTDFRGMGMLGLNQLLYISSKYTALSRQILSKSHHPTLGFSYAIVGINLTSVLYELLKKQTLRTHFYNIKDDKPSLHDFHELYCYMFKEFVTFWFTEKPKDIMEFGRVRDKFRKKINKKLKEDLTTILKFDADEELAV</sequence>
<name>A0A8B6DTG1_MYTGA</name>
<comment type="caution">
    <text evidence="2">The sequence shown here is derived from an EMBL/GenBank/DDBJ whole genome shotgun (WGS) entry which is preliminary data.</text>
</comment>
<feature type="domain" description="ELMO" evidence="1">
    <location>
        <begin position="131"/>
        <end position="287"/>
    </location>
</feature>
<dbReference type="OrthoDB" id="67155at2759"/>
<dbReference type="PROSITE" id="PS51335">
    <property type="entry name" value="ELMO"/>
    <property type="match status" value="1"/>
</dbReference>
<dbReference type="InterPro" id="IPR050868">
    <property type="entry name" value="ELMO_domain-containing"/>
</dbReference>
<gene>
    <name evidence="2" type="ORF">MGAL_10B034952</name>
</gene>
<evidence type="ECO:0000313" key="3">
    <source>
        <dbReference type="Proteomes" id="UP000596742"/>
    </source>
</evidence>
<organism evidence="2 3">
    <name type="scientific">Mytilus galloprovincialis</name>
    <name type="common">Mediterranean mussel</name>
    <dbReference type="NCBI Taxonomy" id="29158"/>
    <lineage>
        <taxon>Eukaryota</taxon>
        <taxon>Metazoa</taxon>
        <taxon>Spiralia</taxon>
        <taxon>Lophotrochozoa</taxon>
        <taxon>Mollusca</taxon>
        <taxon>Bivalvia</taxon>
        <taxon>Autobranchia</taxon>
        <taxon>Pteriomorphia</taxon>
        <taxon>Mytilida</taxon>
        <taxon>Mytiloidea</taxon>
        <taxon>Mytilidae</taxon>
        <taxon>Mytilinae</taxon>
        <taxon>Mytilus</taxon>
    </lineage>
</organism>
<dbReference type="GO" id="GO:0005096">
    <property type="term" value="F:GTPase activator activity"/>
    <property type="evidence" value="ECO:0007669"/>
    <property type="project" value="TreeGrafter"/>
</dbReference>